<accession>A0AA41R4Y8</accession>
<gene>
    <name evidence="2" type="ORF">MRX98_13555</name>
</gene>
<organism evidence="2 3">
    <name type="scientific">Desulfatitalea alkaliphila</name>
    <dbReference type="NCBI Taxonomy" id="2929485"/>
    <lineage>
        <taxon>Bacteria</taxon>
        <taxon>Pseudomonadati</taxon>
        <taxon>Thermodesulfobacteriota</taxon>
        <taxon>Desulfobacteria</taxon>
        <taxon>Desulfobacterales</taxon>
        <taxon>Desulfosarcinaceae</taxon>
        <taxon>Desulfatitalea</taxon>
    </lineage>
</organism>
<dbReference type="AlphaFoldDB" id="A0AA41R4Y8"/>
<evidence type="ECO:0000313" key="2">
    <source>
        <dbReference type="EMBL" id="MCJ8501603.1"/>
    </source>
</evidence>
<keyword evidence="3" id="KW-1185">Reference proteome</keyword>
<evidence type="ECO:0000256" key="1">
    <source>
        <dbReference type="SAM" id="SignalP"/>
    </source>
</evidence>
<dbReference type="EMBL" id="JALJRB010000015">
    <property type="protein sequence ID" value="MCJ8501603.1"/>
    <property type="molecule type" value="Genomic_DNA"/>
</dbReference>
<proteinExistence type="predicted"/>
<dbReference type="Pfam" id="PF11659">
    <property type="entry name" value="DUF3261"/>
    <property type="match status" value="1"/>
</dbReference>
<name>A0AA41R4Y8_9BACT</name>
<dbReference type="Proteomes" id="UP001165427">
    <property type="component" value="Unassembled WGS sequence"/>
</dbReference>
<keyword evidence="1" id="KW-0732">Signal</keyword>
<dbReference type="PROSITE" id="PS51257">
    <property type="entry name" value="PROKAR_LIPOPROTEIN"/>
    <property type="match status" value="1"/>
</dbReference>
<dbReference type="InterPro" id="IPR021675">
    <property type="entry name" value="DUF3261"/>
</dbReference>
<protein>
    <submittedName>
        <fullName evidence="2">DUF3261 domain-containing protein</fullName>
    </submittedName>
</protein>
<sequence>MSKHRFPIMTAILVMLLVVACAGPPRIALPPDDTNGDFAADCAAVFPQGNWQFAHAIQAHLPDGSRQTMIGITRISAAAQAFECAMLTLEGMVLFQARYDGTAIEVKKAVPPMDQPGFAQGLIDDIALLFFPPAAPPAQSGLLKDGARICRYPLGDGIQDVVVQPDGRWEIRRYGADGRPRRTVLPDGSEARHPQGFPSRLELRAHGAKGYRLNMSLMEAVPLDSRSTQ</sequence>
<comment type="caution">
    <text evidence="2">The sequence shown here is derived from an EMBL/GenBank/DDBJ whole genome shotgun (WGS) entry which is preliminary data.</text>
</comment>
<feature type="chain" id="PRO_5041217319" evidence="1">
    <location>
        <begin position="23"/>
        <end position="229"/>
    </location>
</feature>
<reference evidence="2" key="1">
    <citation type="submission" date="2022-04" db="EMBL/GenBank/DDBJ databases">
        <title>Desulfatitalea alkaliphila sp. nov., a novel anaerobic sulfate-reducing bacterium isolated from terrestrial mud volcano, Taman Peninsula, Russia.</title>
        <authorList>
            <person name="Khomyakova M.A."/>
            <person name="Merkel A.Y."/>
            <person name="Slobodkin A.I."/>
        </authorList>
    </citation>
    <scope>NUCLEOTIDE SEQUENCE</scope>
    <source>
        <strain evidence="2">M08but</strain>
    </source>
</reference>
<feature type="signal peptide" evidence="1">
    <location>
        <begin position="1"/>
        <end position="22"/>
    </location>
</feature>
<dbReference type="RefSeq" id="WP_246909866.1">
    <property type="nucleotide sequence ID" value="NZ_JALJRB010000015.1"/>
</dbReference>
<evidence type="ECO:0000313" key="3">
    <source>
        <dbReference type="Proteomes" id="UP001165427"/>
    </source>
</evidence>